<keyword evidence="3" id="KW-1185">Reference proteome</keyword>
<dbReference type="InterPro" id="IPR018490">
    <property type="entry name" value="cNMP-bd_dom_sf"/>
</dbReference>
<evidence type="ECO:0000259" key="1">
    <source>
        <dbReference type="PROSITE" id="PS50042"/>
    </source>
</evidence>
<dbReference type="InterPro" id="IPR014710">
    <property type="entry name" value="RmlC-like_jellyroll"/>
</dbReference>
<dbReference type="SUPFAM" id="SSF51206">
    <property type="entry name" value="cAMP-binding domain-like"/>
    <property type="match status" value="1"/>
</dbReference>
<accession>A0ABV5HC48</accession>
<dbReference type="Gene3D" id="2.60.120.10">
    <property type="entry name" value="Jelly Rolls"/>
    <property type="match status" value="1"/>
</dbReference>
<reference evidence="2 3" key="1">
    <citation type="submission" date="2024-09" db="EMBL/GenBank/DDBJ databases">
        <authorList>
            <person name="Sun Q."/>
            <person name="Mori K."/>
        </authorList>
    </citation>
    <scope>NUCLEOTIDE SEQUENCE [LARGE SCALE GENOMIC DNA]</scope>
    <source>
        <strain evidence="2 3">CECT 8365</strain>
    </source>
</reference>
<dbReference type="EMBL" id="JBHMFE010000015">
    <property type="protein sequence ID" value="MFB9109474.1"/>
    <property type="molecule type" value="Genomic_DNA"/>
</dbReference>
<feature type="domain" description="Cyclic nucleotide-binding" evidence="1">
    <location>
        <begin position="21"/>
        <end position="124"/>
    </location>
</feature>
<evidence type="ECO:0000313" key="2">
    <source>
        <dbReference type="EMBL" id="MFB9109474.1"/>
    </source>
</evidence>
<name>A0ABV5HC48_9FLAO</name>
<proteinExistence type="predicted"/>
<dbReference type="RefSeq" id="WP_379680570.1">
    <property type="nucleotide sequence ID" value="NZ_JBHMFE010000015.1"/>
</dbReference>
<comment type="caution">
    <text evidence="2">The sequence shown here is derived from an EMBL/GenBank/DDBJ whole genome shotgun (WGS) entry which is preliminary data.</text>
</comment>
<evidence type="ECO:0000313" key="3">
    <source>
        <dbReference type="Proteomes" id="UP001589562"/>
    </source>
</evidence>
<dbReference type="CDD" id="cd00038">
    <property type="entry name" value="CAP_ED"/>
    <property type="match status" value="1"/>
</dbReference>
<organism evidence="2 3">
    <name type="scientific">Flavobacterium gyeonganense</name>
    <dbReference type="NCBI Taxonomy" id="1310418"/>
    <lineage>
        <taxon>Bacteria</taxon>
        <taxon>Pseudomonadati</taxon>
        <taxon>Bacteroidota</taxon>
        <taxon>Flavobacteriia</taxon>
        <taxon>Flavobacteriales</taxon>
        <taxon>Flavobacteriaceae</taxon>
        <taxon>Flavobacterium</taxon>
    </lineage>
</organism>
<gene>
    <name evidence="2" type="ORF">ACFFVK_12885</name>
</gene>
<dbReference type="Pfam" id="PF00027">
    <property type="entry name" value="cNMP_binding"/>
    <property type="match status" value="1"/>
</dbReference>
<dbReference type="InterPro" id="IPR000595">
    <property type="entry name" value="cNMP-bd_dom"/>
</dbReference>
<protein>
    <submittedName>
        <fullName evidence="2">Crp/Fnr family transcriptional regulator</fullName>
    </submittedName>
</protein>
<sequence length="202" mass="23814">MEEDSGLENNGMFALYQLITQYIDISDSELEYCLSMLSYEVYKKKDILLKEGEICSKIYFVAKGLLRIYFIDDKDEEKTFHFCLENTFGTDYESFLKGIPSSFSIQAMEDTDVLVISFEMLQNIYRVLQHGEKLGRRITEEYFFLVNDKIKAIYVNAPLVRYRDMDKRFPKIHQRVPQHCIASYLNITPVHLSRLKYMNDTA</sequence>
<dbReference type="PROSITE" id="PS50042">
    <property type="entry name" value="CNMP_BINDING_3"/>
    <property type="match status" value="1"/>
</dbReference>
<dbReference type="Proteomes" id="UP001589562">
    <property type="component" value="Unassembled WGS sequence"/>
</dbReference>